<name>A0A6A6VS01_9PEZI</name>
<gene>
    <name evidence="2" type="ORF">EJ05DRAFT_446756</name>
</gene>
<feature type="non-terminal residue" evidence="2">
    <location>
        <position position="1"/>
    </location>
</feature>
<dbReference type="OrthoDB" id="3856898at2759"/>
<evidence type="ECO:0000313" key="3">
    <source>
        <dbReference type="Proteomes" id="UP000799437"/>
    </source>
</evidence>
<reference evidence="2" key="1">
    <citation type="journal article" date="2020" name="Stud. Mycol.">
        <title>101 Dothideomycetes genomes: a test case for predicting lifestyles and emergence of pathogens.</title>
        <authorList>
            <person name="Haridas S."/>
            <person name="Albert R."/>
            <person name="Binder M."/>
            <person name="Bloem J."/>
            <person name="Labutti K."/>
            <person name="Salamov A."/>
            <person name="Andreopoulos B."/>
            <person name="Baker S."/>
            <person name="Barry K."/>
            <person name="Bills G."/>
            <person name="Bluhm B."/>
            <person name="Cannon C."/>
            <person name="Castanera R."/>
            <person name="Culley D."/>
            <person name="Daum C."/>
            <person name="Ezra D."/>
            <person name="Gonzalez J."/>
            <person name="Henrissat B."/>
            <person name="Kuo A."/>
            <person name="Liang C."/>
            <person name="Lipzen A."/>
            <person name="Lutzoni F."/>
            <person name="Magnuson J."/>
            <person name="Mondo S."/>
            <person name="Nolan M."/>
            <person name="Ohm R."/>
            <person name="Pangilinan J."/>
            <person name="Park H.-J."/>
            <person name="Ramirez L."/>
            <person name="Alfaro M."/>
            <person name="Sun H."/>
            <person name="Tritt A."/>
            <person name="Yoshinaga Y."/>
            <person name="Zwiers L.-H."/>
            <person name="Turgeon B."/>
            <person name="Goodwin S."/>
            <person name="Spatafora J."/>
            <person name="Crous P."/>
            <person name="Grigoriev I."/>
        </authorList>
    </citation>
    <scope>NUCLEOTIDE SEQUENCE</scope>
    <source>
        <strain evidence="2">CBS 121739</strain>
    </source>
</reference>
<feature type="compositionally biased region" description="Polar residues" evidence="1">
    <location>
        <begin position="168"/>
        <end position="193"/>
    </location>
</feature>
<dbReference type="AlphaFoldDB" id="A0A6A6VS01"/>
<evidence type="ECO:0000313" key="2">
    <source>
        <dbReference type="EMBL" id="KAF2752360.1"/>
    </source>
</evidence>
<dbReference type="EMBL" id="ML996683">
    <property type="protein sequence ID" value="KAF2752360.1"/>
    <property type="molecule type" value="Genomic_DNA"/>
</dbReference>
<accession>A0A6A6VS01</accession>
<dbReference type="RefSeq" id="XP_033594820.1">
    <property type="nucleotide sequence ID" value="XM_033742251.1"/>
</dbReference>
<dbReference type="Proteomes" id="UP000799437">
    <property type="component" value="Unassembled WGS sequence"/>
</dbReference>
<dbReference type="GeneID" id="54483305"/>
<proteinExistence type="predicted"/>
<sequence length="227" mass="25920">VRNPTYGVLVHGIRTHSIDMVKFEQNREDMLHENKPFIPRADIKFMGWLTRKTPSKSASSVIIDFTRPEDANKIIDEGLIWQGEVFQCERYERQYCPEKFERTASRKCANCHADHEAWNRICPIRKDELAKTKEAYAMRSHYHPRVALPRSTALSGMTEPVQGRGQKRTNTGTTLVDQDMTATEEASASQRPQRTLVPSRRALEARESGTLRGTASEQMDIDRGTVS</sequence>
<evidence type="ECO:0000256" key="1">
    <source>
        <dbReference type="SAM" id="MobiDB-lite"/>
    </source>
</evidence>
<feature type="region of interest" description="Disordered" evidence="1">
    <location>
        <begin position="156"/>
        <end position="227"/>
    </location>
</feature>
<keyword evidence="3" id="KW-1185">Reference proteome</keyword>
<organism evidence="2 3">
    <name type="scientific">Pseudovirgaria hyperparasitica</name>
    <dbReference type="NCBI Taxonomy" id="470096"/>
    <lineage>
        <taxon>Eukaryota</taxon>
        <taxon>Fungi</taxon>
        <taxon>Dikarya</taxon>
        <taxon>Ascomycota</taxon>
        <taxon>Pezizomycotina</taxon>
        <taxon>Dothideomycetes</taxon>
        <taxon>Dothideomycetes incertae sedis</taxon>
        <taxon>Acrospermales</taxon>
        <taxon>Acrospermaceae</taxon>
        <taxon>Pseudovirgaria</taxon>
    </lineage>
</organism>
<protein>
    <submittedName>
        <fullName evidence="2">Uncharacterized protein</fullName>
    </submittedName>
</protein>